<dbReference type="SUPFAM" id="SSF50978">
    <property type="entry name" value="WD40 repeat-like"/>
    <property type="match status" value="1"/>
</dbReference>
<evidence type="ECO:0000256" key="4">
    <source>
        <dbReference type="ARBA" id="ARBA00026154"/>
    </source>
</evidence>
<dbReference type="InterPro" id="IPR045245">
    <property type="entry name" value="Pfs2-like"/>
</dbReference>
<feature type="repeat" description="WD" evidence="5">
    <location>
        <begin position="364"/>
        <end position="405"/>
    </location>
</feature>
<name>A0A317XX06_9BASI</name>
<dbReference type="PANTHER" id="PTHR22836">
    <property type="entry name" value="WD40 REPEAT PROTEIN"/>
    <property type="match status" value="1"/>
</dbReference>
<proteinExistence type="predicted"/>
<evidence type="ECO:0000256" key="2">
    <source>
        <dbReference type="ARBA" id="ARBA00022737"/>
    </source>
</evidence>
<feature type="compositionally biased region" description="Polar residues" evidence="7">
    <location>
        <begin position="640"/>
        <end position="651"/>
    </location>
</feature>
<protein>
    <recommendedName>
        <fullName evidence="4 6">Polyadenylation factor subunit 2</fullName>
    </recommendedName>
</protein>
<evidence type="ECO:0000313" key="9">
    <source>
        <dbReference type="Proteomes" id="UP000246740"/>
    </source>
</evidence>
<keyword evidence="9" id="KW-1185">Reference proteome</keyword>
<feature type="repeat" description="WD" evidence="5">
    <location>
        <begin position="322"/>
        <end position="363"/>
    </location>
</feature>
<dbReference type="PANTHER" id="PTHR22836:SF0">
    <property type="entry name" value="PRE-MRNA 3' END PROCESSING PROTEIN WDR33"/>
    <property type="match status" value="1"/>
</dbReference>
<dbReference type="SMART" id="SM00320">
    <property type="entry name" value="WD40"/>
    <property type="match status" value="7"/>
</dbReference>
<keyword evidence="6" id="KW-0507">mRNA processing</keyword>
<evidence type="ECO:0000256" key="3">
    <source>
        <dbReference type="ARBA" id="ARBA00025498"/>
    </source>
</evidence>
<feature type="compositionally biased region" description="Polar residues" evidence="7">
    <location>
        <begin position="1"/>
        <end position="11"/>
    </location>
</feature>
<dbReference type="GO" id="GO:0005847">
    <property type="term" value="C:mRNA cleavage and polyadenylation specificity factor complex"/>
    <property type="evidence" value="ECO:0007669"/>
    <property type="project" value="TreeGrafter"/>
</dbReference>
<dbReference type="OrthoDB" id="16717at2759"/>
<evidence type="ECO:0000256" key="6">
    <source>
        <dbReference type="RuleBase" id="RU369034"/>
    </source>
</evidence>
<dbReference type="InterPro" id="IPR001680">
    <property type="entry name" value="WD40_rpt"/>
</dbReference>
<dbReference type="Pfam" id="PF00400">
    <property type="entry name" value="WD40"/>
    <property type="match status" value="6"/>
</dbReference>
<feature type="region of interest" description="Disordered" evidence="7">
    <location>
        <begin position="596"/>
        <end position="689"/>
    </location>
</feature>
<dbReference type="InterPro" id="IPR036322">
    <property type="entry name" value="WD40_repeat_dom_sf"/>
</dbReference>
<feature type="compositionally biased region" description="Low complexity" evidence="7">
    <location>
        <begin position="666"/>
        <end position="682"/>
    </location>
</feature>
<feature type="repeat" description="WD" evidence="5">
    <location>
        <begin position="239"/>
        <end position="271"/>
    </location>
</feature>
<comment type="function">
    <text evidence="3">Required for 3'-end cleavage and polyadenylation of pre-mRNAs. Also involved in chromosome segregation where it has a role in chromosome attachment to the mitotic spindle.</text>
</comment>
<dbReference type="STRING" id="1882483.A0A317XX06"/>
<dbReference type="EMBL" id="KZ819188">
    <property type="protein sequence ID" value="PWZ02815.1"/>
    <property type="molecule type" value="Genomic_DNA"/>
</dbReference>
<dbReference type="AlphaFoldDB" id="A0A317XX06"/>
<comment type="subcellular location">
    <subcellularLocation>
        <location evidence="6">Nucleus</location>
    </subcellularLocation>
</comment>
<keyword evidence="2" id="KW-0677">Repeat</keyword>
<evidence type="ECO:0000313" key="8">
    <source>
        <dbReference type="EMBL" id="PWZ02815.1"/>
    </source>
</evidence>
<dbReference type="PRINTS" id="PR00320">
    <property type="entry name" value="GPROTEINBRPT"/>
</dbReference>
<accession>A0A317XX06</accession>
<dbReference type="FunCoup" id="A0A317XX06">
    <property type="interactions" value="124"/>
</dbReference>
<evidence type="ECO:0000256" key="1">
    <source>
        <dbReference type="ARBA" id="ARBA00022574"/>
    </source>
</evidence>
<dbReference type="InterPro" id="IPR020472">
    <property type="entry name" value="WD40_PAC1"/>
</dbReference>
<feature type="compositionally biased region" description="Polar residues" evidence="7">
    <location>
        <begin position="42"/>
        <end position="54"/>
    </location>
</feature>
<dbReference type="PROSITE" id="PS50082">
    <property type="entry name" value="WD_REPEATS_2"/>
    <property type="match status" value="6"/>
</dbReference>
<dbReference type="CDD" id="cd00200">
    <property type="entry name" value="WD40"/>
    <property type="match status" value="1"/>
</dbReference>
<dbReference type="PROSITE" id="PS50294">
    <property type="entry name" value="WD_REPEATS_REGION"/>
    <property type="match status" value="5"/>
</dbReference>
<gene>
    <name evidence="8" type="ORF">BCV70DRAFT_197080</name>
</gene>
<feature type="repeat" description="WD" evidence="5">
    <location>
        <begin position="406"/>
        <end position="448"/>
    </location>
</feature>
<feature type="repeat" description="WD" evidence="5">
    <location>
        <begin position="474"/>
        <end position="506"/>
    </location>
</feature>
<dbReference type="InterPro" id="IPR015943">
    <property type="entry name" value="WD40/YVTN_repeat-like_dom_sf"/>
</dbReference>
<dbReference type="Gene3D" id="2.130.10.10">
    <property type="entry name" value="YVTN repeat-like/Quinoprotein amine dehydrogenase"/>
    <property type="match status" value="2"/>
</dbReference>
<dbReference type="InParanoid" id="A0A317XX06"/>
<organism evidence="8 9">
    <name type="scientific">Testicularia cyperi</name>
    <dbReference type="NCBI Taxonomy" id="1882483"/>
    <lineage>
        <taxon>Eukaryota</taxon>
        <taxon>Fungi</taxon>
        <taxon>Dikarya</taxon>
        <taxon>Basidiomycota</taxon>
        <taxon>Ustilaginomycotina</taxon>
        <taxon>Ustilaginomycetes</taxon>
        <taxon>Ustilaginales</taxon>
        <taxon>Anthracoideaceae</taxon>
        <taxon>Testicularia</taxon>
    </lineage>
</organism>
<reference evidence="8 9" key="1">
    <citation type="journal article" date="2018" name="Mol. Biol. Evol.">
        <title>Broad Genomic Sampling Reveals a Smut Pathogenic Ancestry of the Fungal Clade Ustilaginomycotina.</title>
        <authorList>
            <person name="Kijpornyongpan T."/>
            <person name="Mondo S.J."/>
            <person name="Barry K."/>
            <person name="Sandor L."/>
            <person name="Lee J."/>
            <person name="Lipzen A."/>
            <person name="Pangilinan J."/>
            <person name="LaButti K."/>
            <person name="Hainaut M."/>
            <person name="Henrissat B."/>
            <person name="Grigoriev I.V."/>
            <person name="Spatafora J.W."/>
            <person name="Aime M.C."/>
        </authorList>
    </citation>
    <scope>NUCLEOTIDE SEQUENCE [LARGE SCALE GENOMIC DNA]</scope>
    <source>
        <strain evidence="8 9">MCA 3645</strain>
    </source>
</reference>
<keyword evidence="1 5" id="KW-0853">WD repeat</keyword>
<feature type="region of interest" description="Disordered" evidence="7">
    <location>
        <begin position="1"/>
        <end position="63"/>
    </location>
</feature>
<evidence type="ECO:0000256" key="5">
    <source>
        <dbReference type="PROSITE-ProRule" id="PRU00221"/>
    </source>
</evidence>
<evidence type="ECO:0000256" key="7">
    <source>
        <dbReference type="SAM" id="MobiDB-lite"/>
    </source>
</evidence>
<dbReference type="Proteomes" id="UP000246740">
    <property type="component" value="Unassembled WGS sequence"/>
</dbReference>
<dbReference type="GO" id="GO:0031124">
    <property type="term" value="P:mRNA 3'-end processing"/>
    <property type="evidence" value="ECO:0007669"/>
    <property type="project" value="UniProtKB-UniRule"/>
</dbReference>
<sequence>MAPTAVESTPLLSAGVNGDLDASLKRRSVSPSAQQTHEERNGSASPTPVASTSKRTLEESEDEEYAALFPTHAHTRHSQPKAYKKRVWVPTKHLTEAACPPQPDPKTVAEMQAQQAATALGYEGRRIKKFMQRRTVDYWGSYVRFRHRYLSTTCERPQDKFDTGLYPSPHQIVKLLPSAAYTDVSTSVTNVLVHTSTNKIRCPINVVKWMPDGRRVLTGSTSGEFTLWNGLTFNFETIMQAHDSAVRSFAWSKSGNYLISCDQNGTIKYFQNNLNTLQAFQGHSDSVRSLSWCPDDTKFVSGGDDSVLKIWDFDSAKQISTVEGHGWDVKCVDWHPTKGLLVSGSKDNLVKFWDPRSRTCLATFHGHKNTVQSCKFGPDSNLVATASRDQTVKVYDLRSMNELVTLKGHNKEVCSVEFHPVHHNVLVSGGSEGSLLTWDLTAACNTTSSLHRQQLTLEGEAKSDSHTGLLDRMDTAHESNIWSLAYHPLGHILCSGSNDHMTRFWSRARPHSASAQMEADRYAALNKSFGAGGGFDMDDDFVIPGLGRSFIPSLNSAAASGPSASGSGAATLADSSSAQIQPAAFGNIDDDFIPGLSRNLAPSGSGGQPAFPTSLAPYGQQQQSRYPPPSAAPSGPSQPTNQAFGTSTNRLGNLAAGWPRRAPDSQPGQPQQQQQQQQQKPGGTYGSLY</sequence>
<feature type="repeat" description="WD" evidence="5">
    <location>
        <begin position="280"/>
        <end position="321"/>
    </location>
</feature>
<keyword evidence="6" id="KW-0539">Nucleus</keyword>